<dbReference type="GO" id="GO:0003677">
    <property type="term" value="F:DNA binding"/>
    <property type="evidence" value="ECO:0007669"/>
    <property type="project" value="UniProtKB-KW"/>
</dbReference>
<keyword evidence="5 11" id="KW-0863">Zinc-finger</keyword>
<feature type="compositionally biased region" description="Basic and acidic residues" evidence="12">
    <location>
        <begin position="453"/>
        <end position="464"/>
    </location>
</feature>
<dbReference type="SMART" id="SM00355">
    <property type="entry name" value="ZnF_C2H2"/>
    <property type="match status" value="1"/>
</dbReference>
<keyword evidence="3" id="KW-0479">Metal-binding</keyword>
<dbReference type="Pfam" id="PF00096">
    <property type="entry name" value="zf-C2H2"/>
    <property type="match status" value="1"/>
</dbReference>
<dbReference type="InterPro" id="IPR050169">
    <property type="entry name" value="Krueppel_C2H2_ZnF"/>
</dbReference>
<reference evidence="15" key="1">
    <citation type="journal article" date="2022" name="bioRxiv">
        <title>Sequencing and chromosome-scale assembly of the giantPleurodeles waltlgenome.</title>
        <authorList>
            <person name="Brown T."/>
            <person name="Elewa A."/>
            <person name="Iarovenko S."/>
            <person name="Subramanian E."/>
            <person name="Araus A.J."/>
            <person name="Petzold A."/>
            <person name="Susuki M."/>
            <person name="Suzuki K.-i.T."/>
            <person name="Hayashi T."/>
            <person name="Toyoda A."/>
            <person name="Oliveira C."/>
            <person name="Osipova E."/>
            <person name="Leigh N.D."/>
            <person name="Simon A."/>
            <person name="Yun M.H."/>
        </authorList>
    </citation>
    <scope>NUCLEOTIDE SEQUENCE</scope>
    <source>
        <strain evidence="15">20211129_DDA</strain>
        <tissue evidence="15">Liver</tissue>
    </source>
</reference>
<evidence type="ECO:0000256" key="5">
    <source>
        <dbReference type="ARBA" id="ARBA00022771"/>
    </source>
</evidence>
<dbReference type="PANTHER" id="PTHR23232:SF142">
    <property type="entry name" value="GASTRULA ZINC FINGER PROTEIN XLCGF57.1-LIKE-RELATED"/>
    <property type="match status" value="1"/>
</dbReference>
<feature type="region of interest" description="Disordered" evidence="12">
    <location>
        <begin position="66"/>
        <end position="94"/>
    </location>
</feature>
<evidence type="ECO:0000256" key="9">
    <source>
        <dbReference type="ARBA" id="ARBA00023163"/>
    </source>
</evidence>
<feature type="compositionally biased region" description="Basic and acidic residues" evidence="12">
    <location>
        <begin position="430"/>
        <end position="441"/>
    </location>
</feature>
<dbReference type="GO" id="GO:0005634">
    <property type="term" value="C:nucleus"/>
    <property type="evidence" value="ECO:0007669"/>
    <property type="project" value="UniProtKB-SubCell"/>
</dbReference>
<dbReference type="Proteomes" id="UP001066276">
    <property type="component" value="Chromosome 8"/>
</dbReference>
<feature type="region of interest" description="Disordered" evidence="12">
    <location>
        <begin position="425"/>
        <end position="551"/>
    </location>
</feature>
<feature type="compositionally biased region" description="Basic and acidic residues" evidence="12">
    <location>
        <begin position="509"/>
        <end position="531"/>
    </location>
</feature>
<evidence type="ECO:0000256" key="6">
    <source>
        <dbReference type="ARBA" id="ARBA00022833"/>
    </source>
</evidence>
<organism evidence="15 16">
    <name type="scientific">Pleurodeles waltl</name>
    <name type="common">Iberian ribbed newt</name>
    <dbReference type="NCBI Taxonomy" id="8319"/>
    <lineage>
        <taxon>Eukaryota</taxon>
        <taxon>Metazoa</taxon>
        <taxon>Chordata</taxon>
        <taxon>Craniata</taxon>
        <taxon>Vertebrata</taxon>
        <taxon>Euteleostomi</taxon>
        <taxon>Amphibia</taxon>
        <taxon>Batrachia</taxon>
        <taxon>Caudata</taxon>
        <taxon>Salamandroidea</taxon>
        <taxon>Salamandridae</taxon>
        <taxon>Pleurodelinae</taxon>
        <taxon>Pleurodeles</taxon>
    </lineage>
</organism>
<evidence type="ECO:0000256" key="10">
    <source>
        <dbReference type="ARBA" id="ARBA00023242"/>
    </source>
</evidence>
<feature type="domain" description="C2H2-type" evidence="13">
    <location>
        <begin position="381"/>
        <end position="408"/>
    </location>
</feature>
<dbReference type="EMBL" id="JANPWB010000012">
    <property type="protein sequence ID" value="KAJ1112251.1"/>
    <property type="molecule type" value="Genomic_DNA"/>
</dbReference>
<keyword evidence="9" id="KW-0804">Transcription</keyword>
<dbReference type="SUPFAM" id="SSF109640">
    <property type="entry name" value="KRAB domain (Kruppel-associated box)"/>
    <property type="match status" value="1"/>
</dbReference>
<dbReference type="SMART" id="SM00349">
    <property type="entry name" value="KRAB"/>
    <property type="match status" value="1"/>
</dbReference>
<dbReference type="AlphaFoldDB" id="A0AAV7N849"/>
<evidence type="ECO:0000259" key="13">
    <source>
        <dbReference type="PROSITE" id="PS50157"/>
    </source>
</evidence>
<accession>A0AAV7N849</accession>
<dbReference type="Gene3D" id="6.10.140.140">
    <property type="match status" value="1"/>
</dbReference>
<evidence type="ECO:0000256" key="12">
    <source>
        <dbReference type="SAM" id="MobiDB-lite"/>
    </source>
</evidence>
<evidence type="ECO:0000256" key="2">
    <source>
        <dbReference type="ARBA" id="ARBA00006991"/>
    </source>
</evidence>
<keyword evidence="6" id="KW-0862">Zinc</keyword>
<evidence type="ECO:0000256" key="8">
    <source>
        <dbReference type="ARBA" id="ARBA00023125"/>
    </source>
</evidence>
<evidence type="ECO:0000256" key="4">
    <source>
        <dbReference type="ARBA" id="ARBA00022737"/>
    </source>
</evidence>
<keyword evidence="16" id="KW-1185">Reference proteome</keyword>
<proteinExistence type="inferred from homology"/>
<dbReference type="PROSITE" id="PS50157">
    <property type="entry name" value="ZINC_FINGER_C2H2_2"/>
    <property type="match status" value="1"/>
</dbReference>
<evidence type="ECO:0000256" key="7">
    <source>
        <dbReference type="ARBA" id="ARBA00023015"/>
    </source>
</evidence>
<keyword evidence="4" id="KW-0677">Repeat</keyword>
<comment type="similarity">
    <text evidence="2">Belongs to the krueppel C2H2-type zinc-finger protein family.</text>
</comment>
<evidence type="ECO:0000313" key="15">
    <source>
        <dbReference type="EMBL" id="KAJ1112251.1"/>
    </source>
</evidence>
<keyword evidence="8" id="KW-0238">DNA-binding</keyword>
<dbReference type="PANTHER" id="PTHR23232">
    <property type="entry name" value="KRAB DOMAIN C2H2 ZINC FINGER"/>
    <property type="match status" value="1"/>
</dbReference>
<comment type="caution">
    <text evidence="15">The sequence shown here is derived from an EMBL/GenBank/DDBJ whole genome shotgun (WGS) entry which is preliminary data.</text>
</comment>
<dbReference type="PROSITE" id="PS00028">
    <property type="entry name" value="ZINC_FINGER_C2H2_1"/>
    <property type="match status" value="1"/>
</dbReference>
<dbReference type="InterPro" id="IPR036236">
    <property type="entry name" value="Znf_C2H2_sf"/>
</dbReference>
<dbReference type="GO" id="GO:0008270">
    <property type="term" value="F:zinc ion binding"/>
    <property type="evidence" value="ECO:0007669"/>
    <property type="project" value="UniProtKB-KW"/>
</dbReference>
<protein>
    <submittedName>
        <fullName evidence="15">Uncharacterized protein</fullName>
    </submittedName>
</protein>
<name>A0AAV7N849_PLEWA</name>
<dbReference type="Pfam" id="PF01352">
    <property type="entry name" value="KRAB"/>
    <property type="match status" value="1"/>
</dbReference>
<feature type="compositionally biased region" description="Basic and acidic residues" evidence="12">
    <location>
        <begin position="485"/>
        <end position="501"/>
    </location>
</feature>
<keyword evidence="10" id="KW-0539">Nucleus</keyword>
<evidence type="ECO:0000259" key="14">
    <source>
        <dbReference type="PROSITE" id="PS50805"/>
    </source>
</evidence>
<dbReference type="PROSITE" id="PS50805">
    <property type="entry name" value="KRAB"/>
    <property type="match status" value="1"/>
</dbReference>
<gene>
    <name evidence="15" type="ORF">NDU88_000519</name>
</gene>
<dbReference type="GO" id="GO:0006355">
    <property type="term" value="P:regulation of DNA-templated transcription"/>
    <property type="evidence" value="ECO:0007669"/>
    <property type="project" value="InterPro"/>
</dbReference>
<dbReference type="Gene3D" id="3.30.160.60">
    <property type="entry name" value="Classic Zinc Finger"/>
    <property type="match status" value="2"/>
</dbReference>
<dbReference type="SUPFAM" id="SSF57667">
    <property type="entry name" value="beta-beta-alpha zinc fingers"/>
    <property type="match status" value="1"/>
</dbReference>
<keyword evidence="7" id="KW-0805">Transcription regulation</keyword>
<feature type="domain" description="KRAB" evidence="14">
    <location>
        <begin position="11"/>
        <end position="84"/>
    </location>
</feature>
<comment type="subcellular location">
    <subcellularLocation>
        <location evidence="1">Nucleus</location>
    </subcellularLocation>
</comment>
<dbReference type="InterPro" id="IPR001909">
    <property type="entry name" value="KRAB"/>
</dbReference>
<evidence type="ECO:0000313" key="16">
    <source>
        <dbReference type="Proteomes" id="UP001066276"/>
    </source>
</evidence>
<evidence type="ECO:0000256" key="1">
    <source>
        <dbReference type="ARBA" id="ARBA00004123"/>
    </source>
</evidence>
<evidence type="ECO:0000256" key="11">
    <source>
        <dbReference type="PROSITE-ProRule" id="PRU00042"/>
    </source>
</evidence>
<evidence type="ECO:0000256" key="3">
    <source>
        <dbReference type="ARBA" id="ARBA00022723"/>
    </source>
</evidence>
<dbReference type="InterPro" id="IPR013087">
    <property type="entry name" value="Znf_C2H2_type"/>
</dbReference>
<dbReference type="FunFam" id="3.30.160.60:FF:000620">
    <property type="entry name" value="Zinc finger protein 263"/>
    <property type="match status" value="1"/>
</dbReference>
<dbReference type="CDD" id="cd07765">
    <property type="entry name" value="KRAB_A-box"/>
    <property type="match status" value="1"/>
</dbReference>
<sequence length="551" mass="60551">MPHQESGNARLTFQDVVACFSQEEWDLLHKWQKDLYSNLMKDIHQVLMILGPVVASSVFSLRAQETGGVGSTGDDRRRNQAHSPSASVSKLDEFTMSSEETQCQRDPLNINQRVRPDLFSAANIESPDLLSLDGDIPNLLVTGEFSVAMTTNHIKEEGEQYAVSYQNPEEIENIHNPAGFLPLSSDPEVNCVDPVDGDTGGGSPSVDAGMEALTCFMSSTTKEEVGKSSLGHQNSALIGSIRSLPGDPVAASVASLSFTDEKTLFQQETEDDTVNADDSSLLPTFHSASDSFKESPAPLLDPGVPPFLGEGETTHRSDIGNMNENEVHTLSQKKHQRVCRSTRSHTCMESSLPKVGSIKENESHTSAWKKQSKIFRSTRRFACTECGKRFNKKALLVAHQRTHDGLRPFPCTECEKSFTRLKSVRIGPTRRRDETEEDRGNLRSRGVVVRCSRTREERRTDGASRKQNGGRSERITAAGEAEAVGGDRPEGEKPKTAHWSDDAGQAGVGERRPSASDTSRPTDRCVEDRSSGAKKPRLGRARFPVDGGKWR</sequence>
<dbReference type="InterPro" id="IPR036051">
    <property type="entry name" value="KRAB_dom_sf"/>
</dbReference>